<reference evidence="2 3" key="1">
    <citation type="submission" date="2017-02" db="EMBL/GenBank/DDBJ databases">
        <title>The new phylogeny of genus Mycobacterium.</title>
        <authorList>
            <person name="Tortoli E."/>
            <person name="Trovato A."/>
            <person name="Cirillo D.M."/>
        </authorList>
    </citation>
    <scope>NUCLEOTIDE SEQUENCE [LARGE SCALE GENOMIC DNA]</scope>
    <source>
        <strain evidence="2 3">DSM 45633</strain>
    </source>
</reference>
<feature type="compositionally biased region" description="Gly residues" evidence="1">
    <location>
        <begin position="21"/>
        <end position="42"/>
    </location>
</feature>
<evidence type="ECO:0000313" key="3">
    <source>
        <dbReference type="Proteomes" id="UP000192320"/>
    </source>
</evidence>
<dbReference type="AlphaFoldDB" id="A0AA91M4U1"/>
<dbReference type="Proteomes" id="UP000192320">
    <property type="component" value="Unassembled WGS sequence"/>
</dbReference>
<dbReference type="EMBL" id="MVHZ01000010">
    <property type="protein sequence ID" value="ORB00498.1"/>
    <property type="molecule type" value="Genomic_DNA"/>
</dbReference>
<feature type="non-terminal residue" evidence="2">
    <location>
        <position position="1"/>
    </location>
</feature>
<name>A0AA91M4U1_9MYCO</name>
<gene>
    <name evidence="2" type="ORF">BST33_10980</name>
</gene>
<proteinExistence type="predicted"/>
<evidence type="ECO:0000313" key="2">
    <source>
        <dbReference type="EMBL" id="ORB00498.1"/>
    </source>
</evidence>
<sequence length="107" mass="10119">GQSGGARGRAPQGPQKTGPSEGPGGGGGGPPRGGGGGGGGGAGPPPPTTGVLTSSGEEFCGLECCAAAFLPSALSAPAPLCMTPKMMADTTAITMSAMPSARPRRRQ</sequence>
<accession>A0AA91M4U1</accession>
<evidence type="ECO:0000256" key="1">
    <source>
        <dbReference type="SAM" id="MobiDB-lite"/>
    </source>
</evidence>
<keyword evidence="3" id="KW-1185">Reference proteome</keyword>
<feature type="region of interest" description="Disordered" evidence="1">
    <location>
        <begin position="1"/>
        <end position="55"/>
    </location>
</feature>
<organism evidence="2 3">
    <name type="scientific">Mycolicibacter minnesotensis</name>
    <dbReference type="NCBI Taxonomy" id="1118379"/>
    <lineage>
        <taxon>Bacteria</taxon>
        <taxon>Bacillati</taxon>
        <taxon>Actinomycetota</taxon>
        <taxon>Actinomycetes</taxon>
        <taxon>Mycobacteriales</taxon>
        <taxon>Mycobacteriaceae</taxon>
        <taxon>Mycolicibacter</taxon>
    </lineage>
</organism>
<protein>
    <submittedName>
        <fullName evidence="2">Uncharacterized protein</fullName>
    </submittedName>
</protein>
<comment type="caution">
    <text evidence="2">The sequence shown here is derived from an EMBL/GenBank/DDBJ whole genome shotgun (WGS) entry which is preliminary data.</text>
</comment>